<keyword evidence="2" id="KW-1185">Reference proteome</keyword>
<dbReference type="Pfam" id="PF07849">
    <property type="entry name" value="DUF1641"/>
    <property type="match status" value="1"/>
</dbReference>
<dbReference type="EMBL" id="CP049074">
    <property type="protein sequence ID" value="QKR00978.1"/>
    <property type="molecule type" value="Genomic_DNA"/>
</dbReference>
<dbReference type="InterPro" id="IPR012440">
    <property type="entry name" value="DUF1641"/>
</dbReference>
<dbReference type="AlphaFoldDB" id="A0A6N0P041"/>
<protein>
    <submittedName>
        <fullName evidence="1">DUF1641 domain-containing protein</fullName>
    </submittedName>
</protein>
<dbReference type="KEGG" id="mten:GWK48_03610"/>
<evidence type="ECO:0000313" key="2">
    <source>
        <dbReference type="Proteomes" id="UP000509301"/>
    </source>
</evidence>
<evidence type="ECO:0000313" key="1">
    <source>
        <dbReference type="EMBL" id="QKR00978.1"/>
    </source>
</evidence>
<reference evidence="1 2" key="1">
    <citation type="submission" date="2020-02" db="EMBL/GenBank/DDBJ databases">
        <title>Comparative genome analysis reveals the metabolism and evolution of the thermophilic archaeal genus Metallosphaera.</title>
        <authorList>
            <person name="Jiang C."/>
        </authorList>
    </citation>
    <scope>NUCLEOTIDE SEQUENCE [LARGE SCALE GENOMIC DNA]</scope>
    <source>
        <strain evidence="1 2">Ric-A</strain>
    </source>
</reference>
<dbReference type="PANTHER" id="PTHR38433">
    <property type="match status" value="1"/>
</dbReference>
<accession>A0A6N0P041</accession>
<sequence length="210" mass="23060">MEGQFIDRLLASDNLITVNKVLNLLNTLDKMGIIDVLNGALQDEEMISKLLGSVINDDTLSVIAQWDNLKESIKGLMSLLDPETISSLKGVLEIVKDLQSSGILDPIKGLLKDEETLGKIMSALVNDFTLNLMANWNNITKDLSSLNLENLKYYTVLVNEIGEAIKSETVKPVGLSGLLSAMRDPEVQKGLGLVISILRHIGKHYKSEKS</sequence>
<gene>
    <name evidence="1" type="ORF">GWK48_03610</name>
</gene>
<organism evidence="1 2">
    <name type="scientific">Metallosphaera tengchongensis</name>
    <dbReference type="NCBI Taxonomy" id="1532350"/>
    <lineage>
        <taxon>Archaea</taxon>
        <taxon>Thermoproteota</taxon>
        <taxon>Thermoprotei</taxon>
        <taxon>Sulfolobales</taxon>
        <taxon>Sulfolobaceae</taxon>
        <taxon>Metallosphaera</taxon>
    </lineage>
</organism>
<proteinExistence type="predicted"/>
<name>A0A6N0P041_9CREN</name>
<dbReference type="OrthoDB" id="56850at2157"/>
<dbReference type="Proteomes" id="UP000509301">
    <property type="component" value="Chromosome"/>
</dbReference>
<dbReference type="PANTHER" id="PTHR38433:SF1">
    <property type="entry name" value="DUF1641 DOMAIN-CONTAINING PROTEIN"/>
    <property type="match status" value="1"/>
</dbReference>